<dbReference type="Gene3D" id="2.10.50.10">
    <property type="entry name" value="Tumor Necrosis Factor Receptor, subunit A, domain 2"/>
    <property type="match status" value="4"/>
</dbReference>
<keyword evidence="2" id="KW-1185">Reference proteome</keyword>
<dbReference type="PANTHER" id="PTHR46104:SF1">
    <property type="entry name" value="GENE 9195-RELATED"/>
    <property type="match status" value="1"/>
</dbReference>
<name>A0A9Q0X927_9SAUR</name>
<dbReference type="PANTHER" id="PTHR46104">
    <property type="entry name" value="GENE 9195-RELATED-RELATED"/>
    <property type="match status" value="1"/>
</dbReference>
<dbReference type="OrthoDB" id="439917at2759"/>
<accession>A0A9Q0X927</accession>
<proteinExistence type="predicted"/>
<organism evidence="1 2">
    <name type="scientific">Phrynocephalus forsythii</name>
    <dbReference type="NCBI Taxonomy" id="171643"/>
    <lineage>
        <taxon>Eukaryota</taxon>
        <taxon>Metazoa</taxon>
        <taxon>Chordata</taxon>
        <taxon>Craniata</taxon>
        <taxon>Vertebrata</taxon>
        <taxon>Euteleostomi</taxon>
        <taxon>Lepidosauria</taxon>
        <taxon>Squamata</taxon>
        <taxon>Bifurcata</taxon>
        <taxon>Unidentata</taxon>
        <taxon>Episquamata</taxon>
        <taxon>Toxicofera</taxon>
        <taxon>Iguania</taxon>
        <taxon>Acrodonta</taxon>
        <taxon>Agamidae</taxon>
        <taxon>Agaminae</taxon>
        <taxon>Phrynocephalus</taxon>
    </lineage>
</organism>
<comment type="caution">
    <text evidence="1">The sequence shown here is derived from an EMBL/GenBank/DDBJ whole genome shotgun (WGS) entry which is preliminary data.</text>
</comment>
<evidence type="ECO:0000313" key="1">
    <source>
        <dbReference type="EMBL" id="KAJ7305007.1"/>
    </source>
</evidence>
<gene>
    <name evidence="1" type="ORF">JRQ81_010764</name>
</gene>
<evidence type="ECO:0008006" key="3">
    <source>
        <dbReference type="Google" id="ProtNLM"/>
    </source>
</evidence>
<feature type="non-terminal residue" evidence="1">
    <location>
        <position position="979"/>
    </location>
</feature>
<dbReference type="SUPFAM" id="SSF57184">
    <property type="entry name" value="Growth factor receptor domain"/>
    <property type="match status" value="5"/>
</dbReference>
<dbReference type="EMBL" id="JAPFRF010000022">
    <property type="protein sequence ID" value="KAJ7305007.1"/>
    <property type="molecule type" value="Genomic_DNA"/>
</dbReference>
<dbReference type="SMART" id="SM01411">
    <property type="entry name" value="Ephrin_rec_like"/>
    <property type="match status" value="13"/>
</dbReference>
<protein>
    <recommendedName>
        <fullName evidence="3">WBC30 protein</fullName>
    </recommendedName>
</protein>
<dbReference type="InterPro" id="IPR009030">
    <property type="entry name" value="Growth_fac_rcpt_cys_sf"/>
</dbReference>
<dbReference type="AlphaFoldDB" id="A0A9Q0X927"/>
<dbReference type="Proteomes" id="UP001142489">
    <property type="component" value="Unassembled WGS sequence"/>
</dbReference>
<evidence type="ECO:0000313" key="2">
    <source>
        <dbReference type="Proteomes" id="UP001142489"/>
    </source>
</evidence>
<reference evidence="1" key="1">
    <citation type="journal article" date="2023" name="DNA Res.">
        <title>Chromosome-level genome assembly of Phrynocephalus forsythii using third-generation DNA sequencing and Hi-C analysis.</title>
        <authorList>
            <person name="Qi Y."/>
            <person name="Zhao W."/>
            <person name="Zhao Y."/>
            <person name="Niu C."/>
            <person name="Cao S."/>
            <person name="Zhang Y."/>
        </authorList>
    </citation>
    <scope>NUCLEOTIDE SEQUENCE</scope>
    <source>
        <tissue evidence="1">Muscle</tissue>
    </source>
</reference>
<sequence length="979" mass="101876">FYCASSELAAPSGPCDAGFYCNEGSMFANPAGGSMGDICPQGFYCPQGSSSPVACPPGSFLSHHGGSSAQDCRPCVAGWFCSLPGQTSPKDLCTEGWFCPEGSVSDQDPDHLCPLGHYCPAGSPEPKPCPPGKYQDEMGQSQCKLCPAGKFCDPDLQPENGKDAPSKAVIKPLNCLFGYYCPLGTKSAREFPCPSGTFSNQTGLSSSEECELCPGGKFCANPGLMTPSGPCLPGYYCILNARVPNPVHDETGDQCPAGHYCPLGSSIPRPCPSGTLLPQPGKISQNACLSCPGGSFCQGEGLARVSGLCHAGYYCEMASTRPDQKLCPPGFYCPKGTWSPVPCVSGTISPHGGEWNASACELCPAGYFCSGPGKTAPDGKCSPGYYCPPGQVSSTPASLRCPRGFFCLEGSMAPVACQKGSYQLEEGKESCDPCPAGFFCEPFNESVATQFPRLCVLGHFCPLGTISGTDHPCPRGTYGPRAGGTQESDCEPCPAGRYCSSPGLSQPTGLCYQGYYCIKGAISPTPISERVDSASFLLSGNGVCPSGHFCPNGTGYPVPCPPGFFSTSLGLKAEQECRLCPAGFYCSQPGISDLSQMVPCNEGYVCLEGNTAPCPNDRIHGYRCPRGFRCPEGTSLEVPCEPGTFSPTDGATTCLPCPAGTACRHAATVELQSCPRGFYCPLQTATPLPCPAGMLNTLEGALSSDACKPCPAGRYCYGDANWEPDGLCSPGHYCAGGAADAVPQSTPEFPLNGPCPQGHYCPEGTLSPVACPIGTLNDATGCSSLDCCLPCSPGFFCASLGLSSPTGPCAAGFYCPGNFSSFSPTAFLCPEGHFCQPGAAYPTPCSTGKYQPNRGSKYCLPCPAGFYCNEAFPGTLKPCPPHLYCPAGALIPQLCPDGTFTPLGVSGLHEERECSPCPPGHYCRGGWIEGRCASGFFCQEGSSDATPQGHNFTWKLLADCLWGQECAGPCPAGDLELTP</sequence>